<evidence type="ECO:0000256" key="3">
    <source>
        <dbReference type="ARBA" id="ARBA00022475"/>
    </source>
</evidence>
<dbReference type="NCBIfam" id="TIGR00933">
    <property type="entry name" value="2a38"/>
    <property type="match status" value="1"/>
</dbReference>
<keyword evidence="12" id="KW-1185">Reference proteome</keyword>
<comment type="subcellular location">
    <subcellularLocation>
        <location evidence="1">Cell membrane</location>
        <topology evidence="1">Multi-pass membrane protein</topology>
    </subcellularLocation>
</comment>
<feature type="transmembrane region" description="Helical" evidence="10">
    <location>
        <begin position="307"/>
        <end position="334"/>
    </location>
</feature>
<evidence type="ECO:0000256" key="10">
    <source>
        <dbReference type="SAM" id="Phobius"/>
    </source>
</evidence>
<feature type="transmembrane region" description="Helical" evidence="10">
    <location>
        <begin position="200"/>
        <end position="225"/>
    </location>
</feature>
<keyword evidence="3" id="KW-1003">Cell membrane</keyword>
<dbReference type="InterPro" id="IPR004772">
    <property type="entry name" value="TrkH"/>
</dbReference>
<evidence type="ECO:0000313" key="11">
    <source>
        <dbReference type="EMBL" id="MDR5896676.1"/>
    </source>
</evidence>
<dbReference type="Proteomes" id="UP001269375">
    <property type="component" value="Unassembled WGS sequence"/>
</dbReference>
<keyword evidence="9 10" id="KW-0472">Membrane</keyword>
<feature type="transmembrane region" description="Helical" evidence="10">
    <location>
        <begin position="136"/>
        <end position="156"/>
    </location>
</feature>
<evidence type="ECO:0000313" key="12">
    <source>
        <dbReference type="Proteomes" id="UP001269375"/>
    </source>
</evidence>
<evidence type="ECO:0000256" key="6">
    <source>
        <dbReference type="ARBA" id="ARBA00022958"/>
    </source>
</evidence>
<evidence type="ECO:0000256" key="1">
    <source>
        <dbReference type="ARBA" id="ARBA00004651"/>
    </source>
</evidence>
<dbReference type="PANTHER" id="PTHR32024">
    <property type="entry name" value="TRK SYSTEM POTASSIUM UPTAKE PROTEIN TRKG-RELATED"/>
    <property type="match status" value="1"/>
</dbReference>
<evidence type="ECO:0000256" key="2">
    <source>
        <dbReference type="ARBA" id="ARBA00022448"/>
    </source>
</evidence>
<dbReference type="InterPro" id="IPR003445">
    <property type="entry name" value="Cat_transpt"/>
</dbReference>
<evidence type="ECO:0000256" key="9">
    <source>
        <dbReference type="ARBA" id="ARBA00023136"/>
    </source>
</evidence>
<evidence type="ECO:0000256" key="5">
    <source>
        <dbReference type="ARBA" id="ARBA00022692"/>
    </source>
</evidence>
<accession>A0ABU1GYN2</accession>
<feature type="transmembrane region" description="Helical" evidence="10">
    <location>
        <begin position="85"/>
        <end position="109"/>
    </location>
</feature>
<feature type="transmembrane region" description="Helical" evidence="10">
    <location>
        <begin position="237"/>
        <end position="256"/>
    </location>
</feature>
<dbReference type="PANTHER" id="PTHR32024:SF1">
    <property type="entry name" value="KTR SYSTEM POTASSIUM UPTAKE PROTEIN B"/>
    <property type="match status" value="1"/>
</dbReference>
<name>A0ABU1GYN2_9GAMM</name>
<keyword evidence="2" id="KW-0813">Transport</keyword>
<feature type="transmembrane region" description="Helical" evidence="10">
    <location>
        <begin position="355"/>
        <end position="379"/>
    </location>
</feature>
<protein>
    <submittedName>
        <fullName evidence="11">TrkH family potassium uptake protein</fullName>
    </submittedName>
</protein>
<gene>
    <name evidence="11" type="ORF">QC825_11385</name>
</gene>
<feature type="transmembrane region" description="Helical" evidence="10">
    <location>
        <begin position="54"/>
        <end position="73"/>
    </location>
</feature>
<keyword evidence="5 10" id="KW-0812">Transmembrane</keyword>
<proteinExistence type="predicted"/>
<keyword evidence="4" id="KW-0633">Potassium transport</keyword>
<evidence type="ECO:0000256" key="8">
    <source>
        <dbReference type="ARBA" id="ARBA00023065"/>
    </source>
</evidence>
<keyword evidence="7 10" id="KW-1133">Transmembrane helix</keyword>
<keyword evidence="8" id="KW-0406">Ion transport</keyword>
<feature type="transmembrane region" description="Helical" evidence="10">
    <location>
        <begin position="21"/>
        <end position="42"/>
    </location>
</feature>
<organism evidence="11 12">
    <name type="scientific">Larsenimonas suaedae</name>
    <dbReference type="NCBI Taxonomy" id="1851019"/>
    <lineage>
        <taxon>Bacteria</taxon>
        <taxon>Pseudomonadati</taxon>
        <taxon>Pseudomonadota</taxon>
        <taxon>Gammaproteobacteria</taxon>
        <taxon>Oceanospirillales</taxon>
        <taxon>Halomonadaceae</taxon>
        <taxon>Larsenimonas</taxon>
    </lineage>
</organism>
<evidence type="ECO:0000256" key="4">
    <source>
        <dbReference type="ARBA" id="ARBA00022538"/>
    </source>
</evidence>
<feature type="transmembrane region" description="Helical" evidence="10">
    <location>
        <begin position="168"/>
        <end position="188"/>
    </location>
</feature>
<comment type="caution">
    <text evidence="11">The sequence shown here is derived from an EMBL/GenBank/DDBJ whole genome shotgun (WGS) entry which is preliminary data.</text>
</comment>
<reference evidence="11 12" key="1">
    <citation type="submission" date="2023-04" db="EMBL/GenBank/DDBJ databases">
        <title>A long-awaited taxogenomic arrangement of the family Halomonadaceae.</title>
        <authorList>
            <person name="De La Haba R."/>
            <person name="Chuvochina M."/>
            <person name="Wittouck S."/>
            <person name="Arahal D.R."/>
            <person name="Sanchez-Porro C."/>
            <person name="Hugenholtz P."/>
            <person name="Ventosa A."/>
        </authorList>
    </citation>
    <scope>NUCLEOTIDE SEQUENCE [LARGE SCALE GENOMIC DNA]</scope>
    <source>
        <strain evidence="11 12">DSM 22428</strain>
    </source>
</reference>
<dbReference type="Pfam" id="PF02386">
    <property type="entry name" value="TrkH"/>
    <property type="match status" value="1"/>
</dbReference>
<sequence>MTRLSRPHRPFQRLRRRAVKLNPPIVLLSGFVLLALIGAALLKLPISTTVPLTWMEALFTATSAVTVTGLGVIDVGQDMTLWGQLILLTLIQLGGIGFMTFAALTLVMLGGKMPLQHQNIVREALNQSSFNDLFHLVRLVVGFALFIELVTAALLATAWVPEFGWSSGLWLSLFHSVSAFNNAGFALWGDSLSQYVSSPIVTLSISGAFIIGGLGFAVIQEIIGHKKNTPWSMQTRLIVYATVGLNVVATLLFGLLEWHNPATLGGLDSTFDRVLAAWFQAVTPRTAGFNTLDTAALGTPSALLTMLLMFIGGGPGSTASGIKLTTFIVLLLTARAFLRGSTEPVIFSRRIRQEIVFKAVAVAFSGVMLIFLALFGLSISEPRQSFLDLAFETVSAFGTVGLSRGITSELSGEGQMILIVTMLLGRVGTLSLGYFLATRSVGNVRYAEGRIQIG</sequence>
<keyword evidence="6" id="KW-0630">Potassium</keyword>
<evidence type="ECO:0000256" key="7">
    <source>
        <dbReference type="ARBA" id="ARBA00022989"/>
    </source>
</evidence>
<feature type="transmembrane region" description="Helical" evidence="10">
    <location>
        <begin position="416"/>
        <end position="437"/>
    </location>
</feature>
<dbReference type="EMBL" id="JARWAO010000006">
    <property type="protein sequence ID" value="MDR5896676.1"/>
    <property type="molecule type" value="Genomic_DNA"/>
</dbReference>
<dbReference type="RefSeq" id="WP_251590129.1">
    <property type="nucleotide sequence ID" value="NZ_JAMLJI010000001.1"/>
</dbReference>